<comment type="catalytic activity">
    <reaction evidence="6">
        <text>a medium-chain fatty acid + ATP + CoA = a medium-chain fatty acyl-CoA + AMP + diphosphate</text>
        <dbReference type="Rhea" id="RHEA:48340"/>
        <dbReference type="ChEBI" id="CHEBI:30616"/>
        <dbReference type="ChEBI" id="CHEBI:33019"/>
        <dbReference type="ChEBI" id="CHEBI:57287"/>
        <dbReference type="ChEBI" id="CHEBI:59558"/>
        <dbReference type="ChEBI" id="CHEBI:90546"/>
        <dbReference type="ChEBI" id="CHEBI:456215"/>
        <dbReference type="EC" id="6.2.1.2"/>
    </reaction>
</comment>
<feature type="domain" description="AMP-dependent synthetase/ligase" evidence="7">
    <location>
        <begin position="8"/>
        <end position="73"/>
    </location>
</feature>
<comment type="similarity">
    <text evidence="1">Belongs to the ATP-dependent AMP-binding enzyme family.</text>
</comment>
<organism evidence="8">
    <name type="scientific">Oppiella nova</name>
    <dbReference type="NCBI Taxonomy" id="334625"/>
    <lineage>
        <taxon>Eukaryota</taxon>
        <taxon>Metazoa</taxon>
        <taxon>Ecdysozoa</taxon>
        <taxon>Arthropoda</taxon>
        <taxon>Chelicerata</taxon>
        <taxon>Arachnida</taxon>
        <taxon>Acari</taxon>
        <taxon>Acariformes</taxon>
        <taxon>Sarcoptiformes</taxon>
        <taxon>Oribatida</taxon>
        <taxon>Brachypylina</taxon>
        <taxon>Oppioidea</taxon>
        <taxon>Oppiidae</taxon>
        <taxon>Oppiella</taxon>
    </lineage>
</organism>
<dbReference type="EMBL" id="CAJPVJ010002043">
    <property type="protein sequence ID" value="CAG2165695.1"/>
    <property type="molecule type" value="Genomic_DNA"/>
</dbReference>
<protein>
    <recommendedName>
        <fullName evidence="4">Medium-chain acyl-CoA ligase ACSF2, mitochondrial</fullName>
    </recommendedName>
</protein>
<dbReference type="Gene3D" id="3.40.50.980">
    <property type="match status" value="1"/>
</dbReference>
<dbReference type="GO" id="GO:0006631">
    <property type="term" value="P:fatty acid metabolic process"/>
    <property type="evidence" value="ECO:0007669"/>
    <property type="project" value="TreeGrafter"/>
</dbReference>
<dbReference type="InterPro" id="IPR000873">
    <property type="entry name" value="AMP-dep_synth/lig_dom"/>
</dbReference>
<dbReference type="PANTHER" id="PTHR43201">
    <property type="entry name" value="ACYL-COA SYNTHETASE"/>
    <property type="match status" value="1"/>
</dbReference>
<dbReference type="OrthoDB" id="10253869at2759"/>
<accession>A0A7R9LPJ1</accession>
<comment type="function">
    <text evidence="3">Acyl-CoA synthases catalyze the initial reaction in fatty acid metabolism, by forming a thioester with CoA. Has some preference toward medium-chain substrates. Plays a role in adipocyte differentiation.</text>
</comment>
<dbReference type="AlphaFoldDB" id="A0A7R9LPJ1"/>
<evidence type="ECO:0000259" key="7">
    <source>
        <dbReference type="Pfam" id="PF00501"/>
    </source>
</evidence>
<gene>
    <name evidence="8" type="ORF">ONB1V03_LOCUS5233</name>
</gene>
<evidence type="ECO:0000256" key="3">
    <source>
        <dbReference type="ARBA" id="ARBA00037247"/>
    </source>
</evidence>
<evidence type="ECO:0000256" key="1">
    <source>
        <dbReference type="ARBA" id="ARBA00006432"/>
    </source>
</evidence>
<dbReference type="GO" id="GO:0031956">
    <property type="term" value="F:medium-chain fatty acid-CoA ligase activity"/>
    <property type="evidence" value="ECO:0007669"/>
    <property type="project" value="UniProtKB-EC"/>
</dbReference>
<evidence type="ECO:0000256" key="5">
    <source>
        <dbReference type="ARBA" id="ARBA00047319"/>
    </source>
</evidence>
<evidence type="ECO:0000313" key="8">
    <source>
        <dbReference type="EMBL" id="CAD7645488.1"/>
    </source>
</evidence>
<keyword evidence="9" id="KW-1185">Reference proteome</keyword>
<reference evidence="8" key="1">
    <citation type="submission" date="2020-11" db="EMBL/GenBank/DDBJ databases">
        <authorList>
            <person name="Tran Van P."/>
        </authorList>
    </citation>
    <scope>NUCLEOTIDE SEQUENCE</scope>
</reference>
<name>A0A7R9LPJ1_9ACAR</name>
<proteinExistence type="inferred from homology"/>
<evidence type="ECO:0000256" key="6">
    <source>
        <dbReference type="ARBA" id="ARBA00048277"/>
    </source>
</evidence>
<dbReference type="SUPFAM" id="SSF56801">
    <property type="entry name" value="Acetyl-CoA synthetase-like"/>
    <property type="match status" value="1"/>
</dbReference>
<dbReference type="EMBL" id="OC916868">
    <property type="protein sequence ID" value="CAD7645488.1"/>
    <property type="molecule type" value="Genomic_DNA"/>
</dbReference>
<sequence>MLMLTDWQKGLNRGDVVGLWSCNTYYWPQILYACARLGLIQCSINPAYQADELNYVLRNAQVKALFMPGVGSKQYELNKFGDVLNNVFQLDDKFMKI</sequence>
<comment type="catalytic activity">
    <reaction evidence="5">
        <text>octanoate + ATP + CoA = octanoyl-CoA + AMP + diphosphate</text>
        <dbReference type="Rhea" id="RHEA:33631"/>
        <dbReference type="ChEBI" id="CHEBI:25646"/>
        <dbReference type="ChEBI" id="CHEBI:30616"/>
        <dbReference type="ChEBI" id="CHEBI:33019"/>
        <dbReference type="ChEBI" id="CHEBI:57287"/>
        <dbReference type="ChEBI" id="CHEBI:57386"/>
        <dbReference type="ChEBI" id="CHEBI:456215"/>
    </reaction>
</comment>
<dbReference type="PANTHER" id="PTHR43201:SF5">
    <property type="entry name" value="MEDIUM-CHAIN ACYL-COA LIGASE ACSF2, MITOCHONDRIAL"/>
    <property type="match status" value="1"/>
</dbReference>
<dbReference type="Pfam" id="PF00501">
    <property type="entry name" value="AMP-binding"/>
    <property type="match status" value="1"/>
</dbReference>
<evidence type="ECO:0000256" key="2">
    <source>
        <dbReference type="ARBA" id="ARBA00022598"/>
    </source>
</evidence>
<keyword evidence="2" id="KW-0436">Ligase</keyword>
<evidence type="ECO:0000256" key="4">
    <source>
        <dbReference type="ARBA" id="ARBA00039638"/>
    </source>
</evidence>
<evidence type="ECO:0000313" key="9">
    <source>
        <dbReference type="Proteomes" id="UP000728032"/>
    </source>
</evidence>
<dbReference type="Proteomes" id="UP000728032">
    <property type="component" value="Unassembled WGS sequence"/>
</dbReference>